<dbReference type="InParanoid" id="G2XT73"/>
<dbReference type="EMBL" id="FQ790265">
    <property type="protein sequence ID" value="CCD43787.1"/>
    <property type="molecule type" value="Genomic_DNA"/>
</dbReference>
<organism evidence="1 2">
    <name type="scientific">Botryotinia fuckeliana (strain T4)</name>
    <name type="common">Noble rot fungus</name>
    <name type="synonym">Botrytis cinerea</name>
    <dbReference type="NCBI Taxonomy" id="999810"/>
    <lineage>
        <taxon>Eukaryota</taxon>
        <taxon>Fungi</taxon>
        <taxon>Dikarya</taxon>
        <taxon>Ascomycota</taxon>
        <taxon>Pezizomycotina</taxon>
        <taxon>Leotiomycetes</taxon>
        <taxon>Helotiales</taxon>
        <taxon>Sclerotiniaceae</taxon>
        <taxon>Botrytis</taxon>
    </lineage>
</organism>
<evidence type="ECO:0000313" key="2">
    <source>
        <dbReference type="Proteomes" id="UP000008177"/>
    </source>
</evidence>
<evidence type="ECO:0000313" key="1">
    <source>
        <dbReference type="EMBL" id="CCD43787.1"/>
    </source>
</evidence>
<protein>
    <submittedName>
        <fullName evidence="1">Uncharacterized protein</fullName>
    </submittedName>
</protein>
<dbReference type="Proteomes" id="UP000008177">
    <property type="component" value="Unplaced contigs"/>
</dbReference>
<sequence length="122" mass="13381">MPPRRDGKKSLSLRKSGITSIIRGNAQSLSSRLSNLSLGYLNTLQNGKNMIDDPSGTSRTPNASSGHADFVRVAQPVQGTHIQLSRPMVIVASIDLGYTFKLFLEDSKLLLRNSLLFMHSLK</sequence>
<gene>
    <name evidence="1" type="ORF">BofuT4_P010350.1</name>
</gene>
<dbReference type="AlphaFoldDB" id="G2XT73"/>
<dbReference type="HOGENOM" id="CLU_2026351_0_0_1"/>
<name>G2XT73_BOTF4</name>
<reference evidence="2" key="1">
    <citation type="journal article" date="2011" name="PLoS Genet.">
        <title>Genomic analysis of the necrotrophic fungal pathogens Sclerotinia sclerotiorum and Botrytis cinerea.</title>
        <authorList>
            <person name="Amselem J."/>
            <person name="Cuomo C.A."/>
            <person name="van Kan J.A."/>
            <person name="Viaud M."/>
            <person name="Benito E.P."/>
            <person name="Couloux A."/>
            <person name="Coutinho P.M."/>
            <person name="de Vries R.P."/>
            <person name="Dyer P.S."/>
            <person name="Fillinger S."/>
            <person name="Fournier E."/>
            <person name="Gout L."/>
            <person name="Hahn M."/>
            <person name="Kohn L."/>
            <person name="Lapalu N."/>
            <person name="Plummer K.M."/>
            <person name="Pradier J.M."/>
            <person name="Quevillon E."/>
            <person name="Sharon A."/>
            <person name="Simon A."/>
            <person name="ten Have A."/>
            <person name="Tudzynski B."/>
            <person name="Tudzynski P."/>
            <person name="Wincker P."/>
            <person name="Andrew M."/>
            <person name="Anthouard V."/>
            <person name="Beever R.E."/>
            <person name="Beffa R."/>
            <person name="Benoit I."/>
            <person name="Bouzid O."/>
            <person name="Brault B."/>
            <person name="Chen Z."/>
            <person name="Choquer M."/>
            <person name="Collemare J."/>
            <person name="Cotton P."/>
            <person name="Danchin E.G."/>
            <person name="Da Silva C."/>
            <person name="Gautier A."/>
            <person name="Giraud C."/>
            <person name="Giraud T."/>
            <person name="Gonzalez C."/>
            <person name="Grossetete S."/>
            <person name="Guldener U."/>
            <person name="Henrissat B."/>
            <person name="Howlett B.J."/>
            <person name="Kodira C."/>
            <person name="Kretschmer M."/>
            <person name="Lappartient A."/>
            <person name="Leroch M."/>
            <person name="Levis C."/>
            <person name="Mauceli E."/>
            <person name="Neuveglise C."/>
            <person name="Oeser B."/>
            <person name="Pearson M."/>
            <person name="Poulain J."/>
            <person name="Poussereau N."/>
            <person name="Quesneville H."/>
            <person name="Rascle C."/>
            <person name="Schumacher J."/>
            <person name="Segurens B."/>
            <person name="Sexton A."/>
            <person name="Silva E."/>
            <person name="Sirven C."/>
            <person name="Soanes D.M."/>
            <person name="Talbot N.J."/>
            <person name="Templeton M."/>
            <person name="Yandava C."/>
            <person name="Yarden O."/>
            <person name="Zeng Q."/>
            <person name="Rollins J.A."/>
            <person name="Lebrun M.H."/>
            <person name="Dickman M."/>
        </authorList>
    </citation>
    <scope>NUCLEOTIDE SEQUENCE [LARGE SCALE GENOMIC DNA]</scope>
    <source>
        <strain evidence="2">T4</strain>
    </source>
</reference>
<proteinExistence type="predicted"/>
<accession>G2XT73</accession>